<gene>
    <name evidence="1" type="ORF">RGR602_PB00062</name>
</gene>
<keyword evidence="2" id="KW-1185">Reference proteome</keyword>
<dbReference type="KEGG" id="rga:RGR602_PB00062"/>
<name>A0A0B4XAP3_9HYPH</name>
<dbReference type="RefSeq" id="WP_052451686.1">
    <property type="nucleotide sequence ID" value="NZ_CP006879.1"/>
</dbReference>
<organism evidence="1 2">
    <name type="scientific">Rhizobium gallicum bv. gallicum R602sp</name>
    <dbReference type="NCBI Taxonomy" id="1041138"/>
    <lineage>
        <taxon>Bacteria</taxon>
        <taxon>Pseudomonadati</taxon>
        <taxon>Pseudomonadota</taxon>
        <taxon>Alphaproteobacteria</taxon>
        <taxon>Hyphomicrobiales</taxon>
        <taxon>Rhizobiaceae</taxon>
        <taxon>Rhizobium/Agrobacterium group</taxon>
        <taxon>Rhizobium</taxon>
    </lineage>
</organism>
<sequence length="100" mass="11429">MQQSKAKNKQTLQTLHRVRDQMIGTRTRLINQMRAFCLEYGIALRQGAGLFKLDLPQAIEDPTNDLSPAMRKLLANLFADLRQLEQGSDAPQQSCRRTCR</sequence>
<proteinExistence type="predicted"/>
<dbReference type="HOGENOM" id="CLU_2303731_0_0_5"/>
<reference evidence="1 2" key="1">
    <citation type="submission" date="2013-11" db="EMBL/GenBank/DDBJ databases">
        <title>Complete genome sequence of Rhizobium gallicum bv. gallicum R602.</title>
        <authorList>
            <person name="Bustos P."/>
            <person name="Santamaria R.I."/>
            <person name="Lozano L."/>
            <person name="Acosta J.L."/>
            <person name="Ormeno-Orrillo E."/>
            <person name="Rogel M.A."/>
            <person name="Romero D."/>
            <person name="Cevallos M.A."/>
            <person name="Martinez-Romero E."/>
            <person name="Gonzalez V."/>
        </authorList>
    </citation>
    <scope>NUCLEOTIDE SEQUENCE [LARGE SCALE GENOMIC DNA]</scope>
    <source>
        <strain evidence="1 2">R602</strain>
        <plasmid evidence="1 2">pRgalR602b</plasmid>
    </source>
</reference>
<protein>
    <submittedName>
        <fullName evidence="1">Uncharacterized protein</fullName>
    </submittedName>
</protein>
<dbReference type="AlphaFoldDB" id="A0A0B4XAP3"/>
<dbReference type="Proteomes" id="UP000031368">
    <property type="component" value="Plasmid pRgalR602b"/>
</dbReference>
<geneLocation type="plasmid" evidence="1 2">
    <name>pRgalR602b</name>
</geneLocation>
<evidence type="ECO:0000313" key="2">
    <source>
        <dbReference type="Proteomes" id="UP000031368"/>
    </source>
</evidence>
<keyword evidence="1" id="KW-0614">Plasmid</keyword>
<accession>A0A0B4XAP3</accession>
<evidence type="ECO:0000313" key="1">
    <source>
        <dbReference type="EMBL" id="AJD43602.1"/>
    </source>
</evidence>
<dbReference type="EMBL" id="CP006879">
    <property type="protein sequence ID" value="AJD43602.1"/>
    <property type="molecule type" value="Genomic_DNA"/>
</dbReference>